<keyword evidence="5 8" id="KW-0408">Iron</keyword>
<feature type="domain" description="Radical SAM core" evidence="10">
    <location>
        <begin position="43"/>
        <end position="237"/>
    </location>
</feature>
<dbReference type="GO" id="GO:0016840">
    <property type="term" value="F:carbon-nitrogen lyase activity"/>
    <property type="evidence" value="ECO:0007669"/>
    <property type="project" value="UniProtKB-UniRule"/>
</dbReference>
<dbReference type="Gene3D" id="3.20.20.70">
    <property type="entry name" value="Aldolase class I"/>
    <property type="match status" value="1"/>
</dbReference>
<dbReference type="Pfam" id="PF04055">
    <property type="entry name" value="Radical_SAM"/>
    <property type="match status" value="1"/>
</dbReference>
<reference evidence="11" key="1">
    <citation type="submission" date="2019-02" db="EMBL/GenBank/DDBJ databases">
        <authorList>
            <person name="Gruber-Vodicka R. H."/>
            <person name="Seah K. B. B."/>
        </authorList>
    </citation>
    <scope>NUCLEOTIDE SEQUENCE</scope>
    <source>
        <strain evidence="12">BECK_BZ198</strain>
        <strain evidence="11">BECK_BZ199</strain>
    </source>
</reference>
<dbReference type="InterPro" id="IPR013785">
    <property type="entry name" value="Aldolase_TIM"/>
</dbReference>
<dbReference type="CDD" id="cd01335">
    <property type="entry name" value="Radical_SAM"/>
    <property type="match status" value="1"/>
</dbReference>
<evidence type="ECO:0000256" key="9">
    <source>
        <dbReference type="SAM" id="MobiDB-lite"/>
    </source>
</evidence>
<dbReference type="EC" id="4.3.99.3" evidence="8"/>
<name>A0A450XWU2_9GAMM</name>
<comment type="pathway">
    <text evidence="8">Purine metabolism; 7-cyano-7-deazaguanine biosynthesis.</text>
</comment>
<dbReference type="UniPathway" id="UPA00391"/>
<feature type="binding site" evidence="8">
    <location>
        <position position="52"/>
    </location>
    <ligand>
        <name>substrate</name>
    </ligand>
</feature>
<dbReference type="PIRSF" id="PIRSF000370">
    <property type="entry name" value="QueE"/>
    <property type="match status" value="1"/>
</dbReference>
<evidence type="ECO:0000313" key="12">
    <source>
        <dbReference type="EMBL" id="VFK76310.1"/>
    </source>
</evidence>
<feature type="binding site" evidence="8">
    <location>
        <position position="95"/>
    </location>
    <ligand>
        <name>substrate</name>
    </ligand>
</feature>
<keyword evidence="4 8" id="KW-0460">Magnesium</keyword>
<feature type="binding site" evidence="8">
    <location>
        <position position="60"/>
    </location>
    <ligand>
        <name>[4Fe-4S] cluster</name>
        <dbReference type="ChEBI" id="CHEBI:49883"/>
        <note>4Fe-4S-S-AdoMet</note>
    </ligand>
</feature>
<comment type="cofactor">
    <cofactor evidence="8">
        <name>S-adenosyl-L-methionine</name>
        <dbReference type="ChEBI" id="CHEBI:59789"/>
    </cofactor>
    <text evidence="8">Binds 1 S-adenosyl-L-methionine per subunit.</text>
</comment>
<feature type="binding site" evidence="8">
    <location>
        <begin position="62"/>
        <end position="64"/>
    </location>
    <ligand>
        <name>S-adenosyl-L-methionine</name>
        <dbReference type="ChEBI" id="CHEBI:59789"/>
    </ligand>
</feature>
<accession>A0A450XWU2</accession>
<comment type="subunit">
    <text evidence="8">Homodimer.</text>
</comment>
<dbReference type="PROSITE" id="PS51918">
    <property type="entry name" value="RADICAL_SAM"/>
    <property type="match status" value="1"/>
</dbReference>
<evidence type="ECO:0000256" key="4">
    <source>
        <dbReference type="ARBA" id="ARBA00022842"/>
    </source>
</evidence>
<organism evidence="11">
    <name type="scientific">Candidatus Kentrum sp. MB</name>
    <dbReference type="NCBI Taxonomy" id="2138164"/>
    <lineage>
        <taxon>Bacteria</taxon>
        <taxon>Pseudomonadati</taxon>
        <taxon>Pseudomonadota</taxon>
        <taxon>Gammaproteobacteria</taxon>
        <taxon>Candidatus Kentrum</taxon>
    </lineage>
</organism>
<keyword evidence="6 8" id="KW-0411">Iron-sulfur</keyword>
<sequence>MKQPTTAGRNQRPERQPRPAHAPQNHRPLITEIFHSLQGETRTIGYPTAFIRFTGCPLRCAYCDTTYAFQGGRRISLPQILATIHPWQPRFVTVTGGEPLAQPACRPLITRLCDAGYQVSLETSGALDIALIDPRASIVMDLKTPGSGQEQSNHYPNLTRISPNDQIKFVLCDRHDYQWAKAKIAQFHLLQQCEVLFLPVQGKQGFDLPPADLADWILADRLPVRMQIQLHKHLWGDAPGR</sequence>
<keyword evidence="8" id="KW-0671">Queuosine biosynthesis</keyword>
<dbReference type="EMBL" id="CAADGH010000051">
    <property type="protein sequence ID" value="VFK76310.1"/>
    <property type="molecule type" value="Genomic_DNA"/>
</dbReference>
<feature type="binding site" evidence="8">
    <location>
        <begin position="37"/>
        <end position="39"/>
    </location>
    <ligand>
        <name>substrate</name>
    </ligand>
</feature>
<evidence type="ECO:0000256" key="8">
    <source>
        <dbReference type="HAMAP-Rule" id="MF_00917"/>
    </source>
</evidence>
<protein>
    <recommendedName>
        <fullName evidence="8">7-carboxy-7-deazaguanine synthase</fullName>
        <shortName evidence="8">CDG synthase</shortName>
        <ecNumber evidence="8">4.3.99.3</ecNumber>
    </recommendedName>
    <alternativeName>
        <fullName evidence="8">Queuosine biosynthesis protein QueE</fullName>
    </alternativeName>
</protein>
<dbReference type="PANTHER" id="PTHR42836:SF1">
    <property type="entry name" value="7-CARBOXY-7-DEAZAGUANINE SYNTHASE"/>
    <property type="match status" value="1"/>
</dbReference>
<evidence type="ECO:0000256" key="3">
    <source>
        <dbReference type="ARBA" id="ARBA00022723"/>
    </source>
</evidence>
<keyword evidence="7 8" id="KW-0456">Lyase</keyword>
<feature type="binding site" evidence="8">
    <location>
        <position position="56"/>
    </location>
    <ligand>
        <name>[4Fe-4S] cluster</name>
        <dbReference type="ChEBI" id="CHEBI:49883"/>
        <note>4Fe-4S-S-AdoMet</note>
    </ligand>
</feature>
<comment type="similarity">
    <text evidence="8">Belongs to the radical SAM superfamily. 7-carboxy-7-deazaguanine synthase family.</text>
</comment>
<feature type="binding site" evidence="8">
    <location>
        <position position="97"/>
    </location>
    <ligand>
        <name>S-adenosyl-L-methionine</name>
        <dbReference type="ChEBI" id="CHEBI:59789"/>
    </ligand>
</feature>
<dbReference type="NCBIfam" id="TIGR04349">
    <property type="entry name" value="rSAM_QueE_gams"/>
    <property type="match status" value="1"/>
</dbReference>
<proteinExistence type="inferred from homology"/>
<dbReference type="AlphaFoldDB" id="A0A450XWU2"/>
<dbReference type="InterPro" id="IPR024924">
    <property type="entry name" value="7-CO-7-deazaguanine_synth-like"/>
</dbReference>
<dbReference type="HAMAP" id="MF_00917">
    <property type="entry name" value="QueE"/>
    <property type="match status" value="1"/>
</dbReference>
<dbReference type="GO" id="GO:0000287">
    <property type="term" value="F:magnesium ion binding"/>
    <property type="evidence" value="ECO:0007669"/>
    <property type="project" value="UniProtKB-UniRule"/>
</dbReference>
<evidence type="ECO:0000313" key="11">
    <source>
        <dbReference type="EMBL" id="VFK33707.1"/>
    </source>
</evidence>
<comment type="cofactor">
    <cofactor evidence="8">
        <name>Mg(2+)</name>
        <dbReference type="ChEBI" id="CHEBI:18420"/>
    </cofactor>
</comment>
<dbReference type="EMBL" id="CAADFQ010000052">
    <property type="protein sequence ID" value="VFK33707.1"/>
    <property type="molecule type" value="Genomic_DNA"/>
</dbReference>
<dbReference type="GO" id="GO:1904047">
    <property type="term" value="F:S-adenosyl-L-methionine binding"/>
    <property type="evidence" value="ECO:0007669"/>
    <property type="project" value="UniProtKB-UniRule"/>
</dbReference>
<comment type="function">
    <text evidence="8">Catalyzes the complex heterocyclic radical-mediated conversion of 6-carboxy-5,6,7,8-tetrahydropterin (CPH4) to 7-carboxy-7-deazaguanine (CDG), a step common to the biosynthetic pathways of all 7-deazapurine-containing compounds.</text>
</comment>
<evidence type="ECO:0000256" key="6">
    <source>
        <dbReference type="ARBA" id="ARBA00023014"/>
    </source>
</evidence>
<dbReference type="SUPFAM" id="SSF102114">
    <property type="entry name" value="Radical SAM enzymes"/>
    <property type="match status" value="1"/>
</dbReference>
<dbReference type="SFLD" id="SFLDS00029">
    <property type="entry name" value="Radical_SAM"/>
    <property type="match status" value="1"/>
</dbReference>
<evidence type="ECO:0000256" key="5">
    <source>
        <dbReference type="ARBA" id="ARBA00023004"/>
    </source>
</evidence>
<feature type="region of interest" description="Disordered" evidence="9">
    <location>
        <begin position="1"/>
        <end position="27"/>
    </location>
</feature>
<comment type="catalytic activity">
    <reaction evidence="8">
        <text>6-carboxy-5,6,7,8-tetrahydropterin + H(+) = 7-carboxy-7-carbaguanine + NH4(+)</text>
        <dbReference type="Rhea" id="RHEA:27974"/>
        <dbReference type="ChEBI" id="CHEBI:15378"/>
        <dbReference type="ChEBI" id="CHEBI:28938"/>
        <dbReference type="ChEBI" id="CHEBI:61032"/>
        <dbReference type="ChEBI" id="CHEBI:61036"/>
        <dbReference type="EC" id="4.3.99.3"/>
    </reaction>
</comment>
<dbReference type="InterPro" id="IPR058240">
    <property type="entry name" value="rSAM_sf"/>
</dbReference>
<keyword evidence="2 8" id="KW-0949">S-adenosyl-L-methionine</keyword>
<gene>
    <name evidence="8" type="primary">queE</name>
    <name evidence="12" type="ORF">BECKMB1821H_GA0114242_10512</name>
    <name evidence="11" type="ORF">BECKMB1821I_GA0114274_10522</name>
</gene>
<comment type="cofactor">
    <cofactor evidence="8">
        <name>[4Fe-4S] cluster</name>
        <dbReference type="ChEBI" id="CHEBI:49883"/>
    </cofactor>
    <text evidence="8">Binds 1 [4Fe-4S] cluster. The cluster is coordinated with 3 cysteines and an exchangeable S-adenosyl-L-methionine.</text>
</comment>
<feature type="binding site" evidence="8">
    <location>
        <position position="63"/>
    </location>
    <ligand>
        <name>[4Fe-4S] cluster</name>
        <dbReference type="ChEBI" id="CHEBI:49883"/>
        <note>4Fe-4S-S-AdoMet</note>
    </ligand>
</feature>
<evidence type="ECO:0000256" key="2">
    <source>
        <dbReference type="ARBA" id="ARBA00022691"/>
    </source>
</evidence>
<keyword evidence="1 8" id="KW-0004">4Fe-4S</keyword>
<evidence type="ECO:0000259" key="10">
    <source>
        <dbReference type="PROSITE" id="PS51918"/>
    </source>
</evidence>
<evidence type="ECO:0000256" key="1">
    <source>
        <dbReference type="ARBA" id="ARBA00022485"/>
    </source>
</evidence>
<dbReference type="InterPro" id="IPR007197">
    <property type="entry name" value="rSAM"/>
</dbReference>
<dbReference type="GO" id="GO:0008616">
    <property type="term" value="P:tRNA queuosine(34) biosynthetic process"/>
    <property type="evidence" value="ECO:0007669"/>
    <property type="project" value="UniProtKB-UniRule"/>
</dbReference>
<dbReference type="GO" id="GO:0051539">
    <property type="term" value="F:4 iron, 4 sulfur cluster binding"/>
    <property type="evidence" value="ECO:0007669"/>
    <property type="project" value="UniProtKB-UniRule"/>
</dbReference>
<dbReference type="PANTHER" id="PTHR42836">
    <property type="entry name" value="7-CARBOXY-7-DEAZAGUANINE SYNTHASE"/>
    <property type="match status" value="1"/>
</dbReference>
<dbReference type="InterPro" id="IPR027621">
    <property type="entry name" value="rSAM_QueE_gams"/>
</dbReference>
<evidence type="ECO:0000256" key="7">
    <source>
        <dbReference type="ARBA" id="ARBA00023239"/>
    </source>
</evidence>
<comment type="caution">
    <text evidence="8">Lacks conserved residue(s) required for the propagation of feature annotation.</text>
</comment>
<feature type="binding site" evidence="8">
    <location>
        <position position="65"/>
    </location>
    <ligand>
        <name>Mg(2+)</name>
        <dbReference type="ChEBI" id="CHEBI:18420"/>
    </ligand>
</feature>
<keyword evidence="3 8" id="KW-0479">Metal-binding</keyword>